<protein>
    <recommendedName>
        <fullName evidence="4">Resolvase/invertase-type recombinase catalytic domain-containing protein</fullName>
    </recommendedName>
</protein>
<dbReference type="RefSeq" id="WP_385868902.1">
    <property type="nucleotide sequence ID" value="NZ_JBHSYM010000021.1"/>
</dbReference>
<dbReference type="Proteomes" id="UP001596409">
    <property type="component" value="Unassembled WGS sequence"/>
</dbReference>
<feature type="transmembrane region" description="Helical" evidence="1">
    <location>
        <begin position="12"/>
        <end position="32"/>
    </location>
</feature>
<evidence type="ECO:0008006" key="4">
    <source>
        <dbReference type="Google" id="ProtNLM"/>
    </source>
</evidence>
<evidence type="ECO:0000256" key="1">
    <source>
        <dbReference type="SAM" id="Phobius"/>
    </source>
</evidence>
<keyword evidence="1" id="KW-0472">Membrane</keyword>
<accession>A0ABW2DVJ5</accession>
<evidence type="ECO:0000313" key="2">
    <source>
        <dbReference type="EMBL" id="MFC7011753.1"/>
    </source>
</evidence>
<dbReference type="EMBL" id="JBHSYM010000021">
    <property type="protein sequence ID" value="MFC7011753.1"/>
    <property type="molecule type" value="Genomic_DNA"/>
</dbReference>
<evidence type="ECO:0000313" key="3">
    <source>
        <dbReference type="Proteomes" id="UP001596409"/>
    </source>
</evidence>
<keyword evidence="1" id="KW-1133">Transmembrane helix</keyword>
<comment type="caution">
    <text evidence="2">The sequence shown here is derived from an EMBL/GenBank/DDBJ whole genome shotgun (WGS) entry which is preliminary data.</text>
</comment>
<proteinExistence type="predicted"/>
<sequence>MVSPLLPSERLAVPAGTTLVLYACLPVSLGAAADRVLDSARRCAVEAECEVVAEYIDRGDPLGDRDGCAGWHQALAAVEEGRAGGVVTPLMVMLGRGKAAHLAAWQRRTGAYLITSSVIDTPEACGLSQHDSVRRPKGVSSSP</sequence>
<reference evidence="3" key="1">
    <citation type="journal article" date="2019" name="Int. J. Syst. Evol. Microbiol.">
        <title>The Global Catalogue of Microorganisms (GCM) 10K type strain sequencing project: providing services to taxonomists for standard genome sequencing and annotation.</title>
        <authorList>
            <consortium name="The Broad Institute Genomics Platform"/>
            <consortium name="The Broad Institute Genome Sequencing Center for Infectious Disease"/>
            <person name="Wu L."/>
            <person name="Ma J."/>
        </authorList>
    </citation>
    <scope>NUCLEOTIDE SEQUENCE [LARGE SCALE GENOMIC DNA]</scope>
    <source>
        <strain evidence="3">JCM 4855</strain>
    </source>
</reference>
<keyword evidence="1" id="KW-0812">Transmembrane</keyword>
<organism evidence="2 3">
    <name type="scientific">Streptomyces viridiviolaceus</name>
    <dbReference type="NCBI Taxonomy" id="68282"/>
    <lineage>
        <taxon>Bacteria</taxon>
        <taxon>Bacillati</taxon>
        <taxon>Actinomycetota</taxon>
        <taxon>Actinomycetes</taxon>
        <taxon>Kitasatosporales</taxon>
        <taxon>Streptomycetaceae</taxon>
        <taxon>Streptomyces</taxon>
    </lineage>
</organism>
<keyword evidence="3" id="KW-1185">Reference proteome</keyword>
<name>A0ABW2DVJ5_9ACTN</name>
<gene>
    <name evidence="2" type="ORF">ACFQMH_08580</name>
</gene>